<accession>A0A146GEQ6</accession>
<keyword evidence="2" id="KW-1185">Reference proteome</keyword>
<dbReference type="EMBL" id="BDCO01000003">
    <property type="protein sequence ID" value="GAT35154.1"/>
    <property type="molecule type" value="Genomic_DNA"/>
</dbReference>
<dbReference type="OrthoDB" id="9852620at2"/>
<sequence>MKSWHRFLAWMYQRHLNEERRKLAQFVRESQREISQWEEDLEQFEIRTRRQVELAGVETKESLGSALPNIIPLRKHAA</sequence>
<reference evidence="2" key="1">
    <citation type="journal article" date="2017" name="Genome Announc.">
        <title>Draft Genome Sequence of Terrimicrobium sacchariphilum NM-5T, a Facultative Anaerobic Soil Bacterium of the Class Spartobacteria.</title>
        <authorList>
            <person name="Qiu Y.L."/>
            <person name="Tourlousse D.M."/>
            <person name="Matsuura N."/>
            <person name="Ohashi A."/>
            <person name="Sekiguchi Y."/>
        </authorList>
    </citation>
    <scope>NUCLEOTIDE SEQUENCE [LARGE SCALE GENOMIC DNA]</scope>
    <source>
        <strain evidence="2">NM-5</strain>
    </source>
</reference>
<proteinExistence type="predicted"/>
<dbReference type="AlphaFoldDB" id="A0A146GEQ6"/>
<gene>
    <name evidence="1" type="ORF">TSACC_3218</name>
</gene>
<organism evidence="1 2">
    <name type="scientific">Terrimicrobium sacchariphilum</name>
    <dbReference type="NCBI Taxonomy" id="690879"/>
    <lineage>
        <taxon>Bacteria</taxon>
        <taxon>Pseudomonadati</taxon>
        <taxon>Verrucomicrobiota</taxon>
        <taxon>Terrimicrobiia</taxon>
        <taxon>Terrimicrobiales</taxon>
        <taxon>Terrimicrobiaceae</taxon>
        <taxon>Terrimicrobium</taxon>
    </lineage>
</organism>
<evidence type="ECO:0000313" key="1">
    <source>
        <dbReference type="EMBL" id="GAT35154.1"/>
    </source>
</evidence>
<dbReference type="Proteomes" id="UP000076023">
    <property type="component" value="Unassembled WGS sequence"/>
</dbReference>
<evidence type="ECO:0000313" key="2">
    <source>
        <dbReference type="Proteomes" id="UP000076023"/>
    </source>
</evidence>
<dbReference type="STRING" id="690879.TSACC_3218"/>
<protein>
    <submittedName>
        <fullName evidence="1">Uncharacterized protein</fullName>
    </submittedName>
</protein>
<name>A0A146GEQ6_TERSA</name>
<dbReference type="RefSeq" id="WP_075080992.1">
    <property type="nucleotide sequence ID" value="NZ_BDCO01000003.1"/>
</dbReference>
<comment type="caution">
    <text evidence="1">The sequence shown here is derived from an EMBL/GenBank/DDBJ whole genome shotgun (WGS) entry which is preliminary data.</text>
</comment>
<dbReference type="InParanoid" id="A0A146GEQ6"/>